<keyword evidence="1" id="KW-0472">Membrane</keyword>
<sequence>MSTGLYGAKLAGFGVGHTGTGVILGLIPFIVVFLASALAFPSKGE</sequence>
<feature type="transmembrane region" description="Helical" evidence="1">
    <location>
        <begin position="20"/>
        <end position="40"/>
    </location>
</feature>
<proteinExistence type="predicted"/>
<protein>
    <submittedName>
        <fullName evidence="2">Galactokinase</fullName>
    </submittedName>
</protein>
<name>A0A0S6UD87_NEOTH</name>
<keyword evidence="2" id="KW-0808">Transferase</keyword>
<reference evidence="2" key="1">
    <citation type="journal article" date="2014" name="Gene">
        <title>Genome-guided analysis of transformation efficiency and carbon dioxide assimilation by Moorella thermoacetica Y72.</title>
        <authorList>
            <person name="Tsukahara K."/>
            <person name="Kita A."/>
            <person name="Nakashimada Y."/>
            <person name="Hoshino T."/>
            <person name="Murakami K."/>
        </authorList>
    </citation>
    <scope>NUCLEOTIDE SEQUENCE [LARGE SCALE GENOMIC DNA]</scope>
    <source>
        <strain evidence="2">Y72</strain>
    </source>
</reference>
<gene>
    <name evidence="2" type="ORF">MTY_1755</name>
</gene>
<dbReference type="EMBL" id="DF238840">
    <property type="protein sequence ID" value="GAF26415.1"/>
    <property type="molecule type" value="Genomic_DNA"/>
</dbReference>
<evidence type="ECO:0000256" key="1">
    <source>
        <dbReference type="SAM" id="Phobius"/>
    </source>
</evidence>
<keyword evidence="1" id="KW-0812">Transmembrane</keyword>
<evidence type="ECO:0000313" key="2">
    <source>
        <dbReference type="EMBL" id="GAF26415.1"/>
    </source>
</evidence>
<organism evidence="2">
    <name type="scientific">Moorella thermoacetica Y72</name>
    <dbReference type="NCBI Taxonomy" id="1325331"/>
    <lineage>
        <taxon>Bacteria</taxon>
        <taxon>Bacillati</taxon>
        <taxon>Bacillota</taxon>
        <taxon>Clostridia</taxon>
        <taxon>Neomoorellales</taxon>
        <taxon>Neomoorellaceae</taxon>
        <taxon>Neomoorella</taxon>
    </lineage>
</organism>
<keyword evidence="2" id="KW-0418">Kinase</keyword>
<dbReference type="GO" id="GO:0016301">
    <property type="term" value="F:kinase activity"/>
    <property type="evidence" value="ECO:0007669"/>
    <property type="project" value="UniProtKB-KW"/>
</dbReference>
<dbReference type="Proteomes" id="UP000063718">
    <property type="component" value="Unassembled WGS sequence"/>
</dbReference>
<accession>A0A0S6UD87</accession>
<dbReference type="AlphaFoldDB" id="A0A0S6UD87"/>
<keyword evidence="1" id="KW-1133">Transmembrane helix</keyword>